<dbReference type="AlphaFoldDB" id="A0A0D2Y3W7"/>
<feature type="region of interest" description="Disordered" evidence="1">
    <location>
        <begin position="1"/>
        <end position="44"/>
    </location>
</feature>
<reference evidence="3" key="1">
    <citation type="journal article" date="2012" name="Mol. Plant Microbe Interact.">
        <title>A highly conserved effector in Fusarium oxysporum is required for full virulence on Arabidopsis.</title>
        <authorList>
            <person name="Thatcher L.F."/>
            <person name="Gardiner D.M."/>
            <person name="Kazan K."/>
            <person name="Manners J."/>
        </authorList>
    </citation>
    <scope>NUCLEOTIDE SEQUENCE [LARGE SCALE GENOMIC DNA]</scope>
    <source>
        <strain evidence="3">Fo5176</strain>
    </source>
</reference>
<name>A0A0D2Y3W7_FUSOF</name>
<evidence type="ECO:0000313" key="2">
    <source>
        <dbReference type="EnsemblFungi" id="FOXG_10969P0"/>
    </source>
</evidence>
<evidence type="ECO:0000313" key="3">
    <source>
        <dbReference type="Proteomes" id="UP000002489"/>
    </source>
</evidence>
<protein>
    <submittedName>
        <fullName evidence="2">Uncharacterized protein</fullName>
    </submittedName>
</protein>
<dbReference type="EnsemblFungi" id="FOXG_10969T0">
    <property type="protein sequence ID" value="FOXG_10969P0"/>
    <property type="gene ID" value="FOXG_10969"/>
</dbReference>
<dbReference type="Proteomes" id="UP000002489">
    <property type="component" value="Unassembled WGS sequence"/>
</dbReference>
<sequence>MSESANAKRRLRRIPDESRKRNAQSCDRCRKRHERRVSTGVWMI</sequence>
<evidence type="ECO:0000256" key="1">
    <source>
        <dbReference type="SAM" id="MobiDB-lite"/>
    </source>
</evidence>
<accession>A0A0D2Y3W7</accession>
<organism evidence="2 3">
    <name type="scientific">Fusarium oxysporum (strain Fo5176)</name>
    <name type="common">Fusarium vascular wilt</name>
    <dbReference type="NCBI Taxonomy" id="660025"/>
    <lineage>
        <taxon>Eukaryota</taxon>
        <taxon>Fungi</taxon>
        <taxon>Dikarya</taxon>
        <taxon>Ascomycota</taxon>
        <taxon>Pezizomycotina</taxon>
        <taxon>Sordariomycetes</taxon>
        <taxon>Hypocreomycetidae</taxon>
        <taxon>Hypocreales</taxon>
        <taxon>Nectriaceae</taxon>
        <taxon>Fusarium</taxon>
        <taxon>Fusarium oxysporum species complex</taxon>
    </lineage>
</organism>
<proteinExistence type="predicted"/>
<reference evidence="2" key="2">
    <citation type="submission" date="2025-08" db="UniProtKB">
        <authorList>
            <consortium name="EnsemblFungi"/>
        </authorList>
    </citation>
    <scope>IDENTIFICATION</scope>
    <source>
        <strain evidence="2">4287 / CBS 123668 / FGSC 9935 / NRRL 34936</strain>
    </source>
</reference>